<sequence length="950" mass="108181">MKVSLFPFQELALKHLRINTAEALGSYQRTHTPQVISFTAPTGAGKTIIMTAFIESILFGDENYPEQTDAIFVWLSDSPELNEQSKLKIDTKADKIRLGQCQTINDENFDAEFLEDGHIYFLNTQKIGKGKNLTKTGDGRSFTIWETLRNTITEKSNRLYFIIDEAHRGMKDKDAAKATTIMQKFLKGSQEDKLPAMPVVIGMSATSERFNALVEGTSSTIHKVVVSPEEVRSSGLLKDRIVISYSEESSVNKSMAVLQAAADDWKDKWDHWTQYCYEQHYAYVNPIFVVQVENGTQSTISATDLDECLKKIEERTGLNFVKGEVVHTFGETDSSITISGLEVPYEEPSRIQENKKIKVVFFKENLSTGWDCPRAETMMSFRRAKDATYIAQLLGRMIRTPMQMHIQVDDTLNDVHLYLPFFEKETVDDVIKALQSEEGGSIPTDIYGESIENKKTETLTITPKRRASHITLQIPDQQNFDFSGAGFDNSNFSDQPEKNNVSTATNISSKENNSLIPSNNSNTETVETDIESSMPNNSDDNCGKTTLTKDHEIIEDNEFTGSSTIDRQKIVKAINDSGLLTYNVRQIRINDYLKSMFSLARLLSQTSMDRDVLPETHKEIVQLINSYVEDLKTRNVYDELVQKAKEFKLSTQVFDVFGESMKSSYGENSFFTTDADIDRQFRLAETRLGSEGIGNEYLNSYFNPDLLVNLKIDVILFSADDECIANLNKYAKFKYHEINDKYRRYMTKLTDSYRKQYDRIVSDGDVISKHNFRLPETITVAHDPDGKAYYDHLFVNDDGFAKMKLNDWESGVLDEESNRDDFICWLRNPPRASWSLCIPYEIDGDTKPTYPDFIVIRKDPVMPDEFIIDVLEPHNPAFNDNLGKAKGFAEYARQNPGVGRIELIRKGKDAAGNLRFKRLDMSMSSVRDKVSRAMTDEDLNHIFDTDGKFE</sequence>
<protein>
    <submittedName>
        <fullName evidence="3">DEAD/DEAH box helicase family protein</fullName>
    </submittedName>
</protein>
<comment type="caution">
    <text evidence="3">The sequence shown here is derived from an EMBL/GenBank/DDBJ whole genome shotgun (WGS) entry which is preliminary data.</text>
</comment>
<dbReference type="InterPro" id="IPR027417">
    <property type="entry name" value="P-loop_NTPase"/>
</dbReference>
<evidence type="ECO:0000313" key="4">
    <source>
        <dbReference type="Proteomes" id="UP000540919"/>
    </source>
</evidence>
<organism evidence="3 4">
    <name type="scientific">Anaerococcus faecalis</name>
    <dbReference type="NCBI Taxonomy" id="2742993"/>
    <lineage>
        <taxon>Bacteria</taxon>
        <taxon>Bacillati</taxon>
        <taxon>Bacillota</taxon>
        <taxon>Tissierellia</taxon>
        <taxon>Tissierellales</taxon>
        <taxon>Peptoniphilaceae</taxon>
        <taxon>Anaerococcus</taxon>
    </lineage>
</organism>
<dbReference type="GO" id="GO:0004386">
    <property type="term" value="F:helicase activity"/>
    <property type="evidence" value="ECO:0007669"/>
    <property type="project" value="UniProtKB-KW"/>
</dbReference>
<evidence type="ECO:0000313" key="3">
    <source>
        <dbReference type="EMBL" id="NVF11725.1"/>
    </source>
</evidence>
<gene>
    <name evidence="3" type="ORF">HV819_06995</name>
</gene>
<feature type="domain" description="Helicase ATP-binding" evidence="2">
    <location>
        <begin position="1"/>
        <end position="240"/>
    </location>
</feature>
<dbReference type="EMBL" id="JABVBA010000006">
    <property type="protein sequence ID" value="NVF11725.1"/>
    <property type="molecule type" value="Genomic_DNA"/>
</dbReference>
<reference evidence="3 4" key="1">
    <citation type="submission" date="2020-06" db="EMBL/GenBank/DDBJ databases">
        <title>Anaerococcus sp. nov., isolated form swine feces.</title>
        <authorList>
            <person name="Yu S."/>
        </authorList>
    </citation>
    <scope>NUCLEOTIDE SEQUENCE [LARGE SCALE GENOMIC DNA]</scope>
    <source>
        <strain evidence="3 4">AGMB00486</strain>
    </source>
</reference>
<dbReference type="Pfam" id="PF04851">
    <property type="entry name" value="ResIII"/>
    <property type="match status" value="1"/>
</dbReference>
<feature type="region of interest" description="Disordered" evidence="1">
    <location>
        <begin position="488"/>
        <end position="541"/>
    </location>
</feature>
<dbReference type="SMART" id="SM00487">
    <property type="entry name" value="DEXDc"/>
    <property type="match status" value="1"/>
</dbReference>
<evidence type="ECO:0000259" key="2">
    <source>
        <dbReference type="SMART" id="SM00487"/>
    </source>
</evidence>
<keyword evidence="3" id="KW-0067">ATP-binding</keyword>
<dbReference type="SUPFAM" id="SSF52540">
    <property type="entry name" value="P-loop containing nucleoside triphosphate hydrolases"/>
    <property type="match status" value="2"/>
</dbReference>
<dbReference type="InterPro" id="IPR006935">
    <property type="entry name" value="Helicase/UvrB_N"/>
</dbReference>
<accession>A0ABX2NAQ7</accession>
<keyword evidence="3" id="KW-0378">Hydrolase</keyword>
<keyword evidence="3" id="KW-0347">Helicase</keyword>
<evidence type="ECO:0000256" key="1">
    <source>
        <dbReference type="SAM" id="MobiDB-lite"/>
    </source>
</evidence>
<dbReference type="Gene3D" id="3.40.50.300">
    <property type="entry name" value="P-loop containing nucleotide triphosphate hydrolases"/>
    <property type="match status" value="2"/>
</dbReference>
<dbReference type="InterPro" id="IPR014001">
    <property type="entry name" value="Helicase_ATP-bd"/>
</dbReference>
<dbReference type="RefSeq" id="WP_176269834.1">
    <property type="nucleotide sequence ID" value="NZ_JABVBA010000006.1"/>
</dbReference>
<proteinExistence type="predicted"/>
<dbReference type="Proteomes" id="UP000540919">
    <property type="component" value="Unassembled WGS sequence"/>
</dbReference>
<keyword evidence="4" id="KW-1185">Reference proteome</keyword>
<keyword evidence="3" id="KW-0547">Nucleotide-binding</keyword>
<name>A0ABX2NAQ7_9FIRM</name>